<dbReference type="PANTHER" id="PTHR21608">
    <property type="entry name" value="KINESIN-LIKE PROTEIN CG14535"/>
    <property type="match status" value="1"/>
</dbReference>
<evidence type="ECO:0000259" key="4">
    <source>
        <dbReference type="PROSITE" id="PS50067"/>
    </source>
</evidence>
<feature type="non-terminal residue" evidence="5">
    <location>
        <position position="69"/>
    </location>
</feature>
<keyword evidence="2" id="KW-0206">Cytoskeleton</keyword>
<comment type="subcellular location">
    <subcellularLocation>
        <location evidence="1">Cytoplasm</location>
        <location evidence="1">Cytoskeleton</location>
    </subcellularLocation>
</comment>
<keyword evidence="6" id="KW-1185">Reference proteome</keyword>
<evidence type="ECO:0000256" key="1">
    <source>
        <dbReference type="ARBA" id="ARBA00004245"/>
    </source>
</evidence>
<evidence type="ECO:0000313" key="6">
    <source>
        <dbReference type="Proteomes" id="UP001233172"/>
    </source>
</evidence>
<dbReference type="PANTHER" id="PTHR21608:SF7">
    <property type="entry name" value="KINESIN-LIKE PROTEIN CG14535"/>
    <property type="match status" value="1"/>
</dbReference>
<dbReference type="InterPro" id="IPR027640">
    <property type="entry name" value="Kinesin-like_fam"/>
</dbReference>
<reference evidence="5" key="2">
    <citation type="submission" date="2023-04" db="EMBL/GenBank/DDBJ databases">
        <authorList>
            <person name="Bu L."/>
            <person name="Lu L."/>
            <person name="Laidemitt M.R."/>
            <person name="Zhang S.M."/>
            <person name="Mutuku M."/>
            <person name="Mkoji G."/>
            <person name="Steinauer M."/>
            <person name="Loker E.S."/>
        </authorList>
    </citation>
    <scope>NUCLEOTIDE SEQUENCE</scope>
    <source>
        <strain evidence="5">KasaAsao</strain>
        <tissue evidence="5">Whole Snail</tissue>
    </source>
</reference>
<dbReference type="GO" id="GO:0003777">
    <property type="term" value="F:microtubule motor activity"/>
    <property type="evidence" value="ECO:0007669"/>
    <property type="project" value="InterPro"/>
</dbReference>
<accession>A0AAD8AU79</accession>
<organism evidence="5 6">
    <name type="scientific">Biomphalaria pfeifferi</name>
    <name type="common">Bloodfluke planorb</name>
    <name type="synonym">Freshwater snail</name>
    <dbReference type="NCBI Taxonomy" id="112525"/>
    <lineage>
        <taxon>Eukaryota</taxon>
        <taxon>Metazoa</taxon>
        <taxon>Spiralia</taxon>
        <taxon>Lophotrochozoa</taxon>
        <taxon>Mollusca</taxon>
        <taxon>Gastropoda</taxon>
        <taxon>Heterobranchia</taxon>
        <taxon>Euthyneura</taxon>
        <taxon>Panpulmonata</taxon>
        <taxon>Hygrophila</taxon>
        <taxon>Lymnaeoidea</taxon>
        <taxon>Planorbidae</taxon>
        <taxon>Biomphalaria</taxon>
    </lineage>
</organism>
<proteinExistence type="inferred from homology"/>
<keyword evidence="2" id="KW-0963">Cytoplasm</keyword>
<feature type="non-terminal residue" evidence="5">
    <location>
        <position position="1"/>
    </location>
</feature>
<dbReference type="EMBL" id="JASAOG010000239">
    <property type="protein sequence ID" value="KAK0042538.1"/>
    <property type="molecule type" value="Genomic_DNA"/>
</dbReference>
<evidence type="ECO:0000256" key="2">
    <source>
        <dbReference type="ARBA" id="ARBA00023212"/>
    </source>
</evidence>
<dbReference type="GO" id="GO:0005856">
    <property type="term" value="C:cytoskeleton"/>
    <property type="evidence" value="ECO:0007669"/>
    <property type="project" value="UniProtKB-SubCell"/>
</dbReference>
<evidence type="ECO:0000256" key="3">
    <source>
        <dbReference type="PROSITE-ProRule" id="PRU00283"/>
    </source>
</evidence>
<evidence type="ECO:0000313" key="5">
    <source>
        <dbReference type="EMBL" id="KAK0042538.1"/>
    </source>
</evidence>
<dbReference type="PROSITE" id="PS50067">
    <property type="entry name" value="KINESIN_MOTOR_2"/>
    <property type="match status" value="1"/>
</dbReference>
<dbReference type="GO" id="GO:0008017">
    <property type="term" value="F:microtubule binding"/>
    <property type="evidence" value="ECO:0007669"/>
    <property type="project" value="InterPro"/>
</dbReference>
<comment type="similarity">
    <text evidence="3">Belongs to the TRAFAC class myosin-kinesin ATPase superfamily. Kinesin family.</text>
</comment>
<comment type="caution">
    <text evidence="5">The sequence shown here is derived from an EMBL/GenBank/DDBJ whole genome shotgun (WGS) entry which is preliminary data.</text>
</comment>
<comment type="caution">
    <text evidence="3">Lacks conserved residue(s) required for the propagation of feature annotation.</text>
</comment>
<dbReference type="AlphaFoldDB" id="A0AAD8AU79"/>
<feature type="domain" description="Kinesin motor" evidence="4">
    <location>
        <begin position="1"/>
        <end position="69"/>
    </location>
</feature>
<dbReference type="Proteomes" id="UP001233172">
    <property type="component" value="Unassembled WGS sequence"/>
</dbReference>
<protein>
    <submittedName>
        <fullName evidence="5">Kinesin-like protein KIF26A</fullName>
    </submittedName>
</protein>
<sequence>VKVMLKICNATGSQGEQGASFLSPDPRKKQVTVFDPTASGYMTSANRRAGAAVPKMFAFDSVYTPDDSL</sequence>
<reference evidence="5" key="1">
    <citation type="journal article" date="2023" name="PLoS Negl. Trop. Dis.">
        <title>A genome sequence for Biomphalaria pfeifferi, the major vector snail for the human-infecting parasite Schistosoma mansoni.</title>
        <authorList>
            <person name="Bu L."/>
            <person name="Lu L."/>
            <person name="Laidemitt M.R."/>
            <person name="Zhang S.M."/>
            <person name="Mutuku M."/>
            <person name="Mkoji G."/>
            <person name="Steinauer M."/>
            <person name="Loker E.S."/>
        </authorList>
    </citation>
    <scope>NUCLEOTIDE SEQUENCE</scope>
    <source>
        <strain evidence="5">KasaAsao</strain>
    </source>
</reference>
<dbReference type="GO" id="GO:0007018">
    <property type="term" value="P:microtubule-based movement"/>
    <property type="evidence" value="ECO:0007669"/>
    <property type="project" value="InterPro"/>
</dbReference>
<dbReference type="InterPro" id="IPR001752">
    <property type="entry name" value="Kinesin_motor_dom"/>
</dbReference>
<gene>
    <name evidence="5" type="ORF">Bpfe_028084</name>
</gene>
<name>A0AAD8AU79_BIOPF</name>
<dbReference type="GO" id="GO:0005524">
    <property type="term" value="F:ATP binding"/>
    <property type="evidence" value="ECO:0007669"/>
    <property type="project" value="InterPro"/>
</dbReference>